<dbReference type="InterPro" id="IPR050498">
    <property type="entry name" value="Ycf3"/>
</dbReference>
<dbReference type="SMART" id="SM00028">
    <property type="entry name" value="TPR"/>
    <property type="match status" value="2"/>
</dbReference>
<sequence length="287" mass="32867">MHYLNLPVACLTLTIATFTTFGMMIPRAEASASQSLQLQAQRTNWLIQGIQKTNQEDYQGALSDFTQAIEINPQNAEAYYQRGLIYVKYAQGKPLNPDGTVPGCKRIDDYRIICPVTVKDRIKENKRKAIDDFTQATQLNPQYAAAYYQRGLVEDEQQKKIEDFQKAKKLYLQKSFVYLKQNDYKQAADLLEIIDKIYGQTISLTKLSVVEKKQTDENPINSSTVSSEQKKLPEVLMGEARLALGKGDKQKAIQTYREVARILEERKDPRYQELQQIIAELEQNANK</sequence>
<feature type="repeat" description="TPR" evidence="3">
    <location>
        <begin position="42"/>
        <end position="75"/>
    </location>
</feature>
<keyword evidence="5" id="KW-1185">Reference proteome</keyword>
<protein>
    <submittedName>
        <fullName evidence="4">Tetratricopeptide repeat protein</fullName>
    </submittedName>
</protein>
<dbReference type="PANTHER" id="PTHR44858:SF1">
    <property type="entry name" value="UDP-N-ACETYLGLUCOSAMINE--PEPTIDE N-ACETYLGLUCOSAMINYLTRANSFERASE SPINDLY-RELATED"/>
    <property type="match status" value="1"/>
</dbReference>
<accession>A0ABR8KCY8</accession>
<evidence type="ECO:0000313" key="5">
    <source>
        <dbReference type="Proteomes" id="UP000637383"/>
    </source>
</evidence>
<name>A0ABR8KCY8_9NOSO</name>
<gene>
    <name evidence="4" type="ORF">H6H03_26560</name>
</gene>
<evidence type="ECO:0000256" key="1">
    <source>
        <dbReference type="ARBA" id="ARBA00022737"/>
    </source>
</evidence>
<dbReference type="InterPro" id="IPR011990">
    <property type="entry name" value="TPR-like_helical_dom_sf"/>
</dbReference>
<keyword evidence="1" id="KW-0677">Repeat</keyword>
<organism evidence="4 5">
    <name type="scientific">Nostoc paludosum FACHB-159</name>
    <dbReference type="NCBI Taxonomy" id="2692908"/>
    <lineage>
        <taxon>Bacteria</taxon>
        <taxon>Bacillati</taxon>
        <taxon>Cyanobacteriota</taxon>
        <taxon>Cyanophyceae</taxon>
        <taxon>Nostocales</taxon>
        <taxon>Nostocaceae</taxon>
        <taxon>Nostoc</taxon>
    </lineage>
</organism>
<dbReference type="EMBL" id="JACJTU010000031">
    <property type="protein sequence ID" value="MBD2737404.1"/>
    <property type="molecule type" value="Genomic_DNA"/>
</dbReference>
<evidence type="ECO:0000256" key="2">
    <source>
        <dbReference type="ARBA" id="ARBA00022803"/>
    </source>
</evidence>
<reference evidence="4 5" key="1">
    <citation type="journal article" date="2020" name="ISME J.">
        <title>Comparative genomics reveals insights into cyanobacterial evolution and habitat adaptation.</title>
        <authorList>
            <person name="Chen M.Y."/>
            <person name="Teng W.K."/>
            <person name="Zhao L."/>
            <person name="Hu C.X."/>
            <person name="Zhou Y.K."/>
            <person name="Han B.P."/>
            <person name="Song L.R."/>
            <person name="Shu W.S."/>
        </authorList>
    </citation>
    <scope>NUCLEOTIDE SEQUENCE [LARGE SCALE GENOMIC DNA]</scope>
    <source>
        <strain evidence="4 5">FACHB-159</strain>
    </source>
</reference>
<dbReference type="Proteomes" id="UP000637383">
    <property type="component" value="Unassembled WGS sequence"/>
</dbReference>
<dbReference type="RefSeq" id="WP_190957989.1">
    <property type="nucleotide sequence ID" value="NZ_JACJTU010000031.1"/>
</dbReference>
<dbReference type="Pfam" id="PF13414">
    <property type="entry name" value="TPR_11"/>
    <property type="match status" value="1"/>
</dbReference>
<dbReference type="SUPFAM" id="SSF48452">
    <property type="entry name" value="TPR-like"/>
    <property type="match status" value="1"/>
</dbReference>
<dbReference type="InterPro" id="IPR019734">
    <property type="entry name" value="TPR_rpt"/>
</dbReference>
<evidence type="ECO:0000313" key="4">
    <source>
        <dbReference type="EMBL" id="MBD2737404.1"/>
    </source>
</evidence>
<comment type="caution">
    <text evidence="4">The sequence shown here is derived from an EMBL/GenBank/DDBJ whole genome shotgun (WGS) entry which is preliminary data.</text>
</comment>
<dbReference type="PROSITE" id="PS50005">
    <property type="entry name" value="TPR"/>
    <property type="match status" value="1"/>
</dbReference>
<keyword evidence="2 3" id="KW-0802">TPR repeat</keyword>
<dbReference type="PANTHER" id="PTHR44858">
    <property type="entry name" value="TETRATRICOPEPTIDE REPEAT PROTEIN 6"/>
    <property type="match status" value="1"/>
</dbReference>
<evidence type="ECO:0000256" key="3">
    <source>
        <dbReference type="PROSITE-ProRule" id="PRU00339"/>
    </source>
</evidence>
<proteinExistence type="predicted"/>
<dbReference type="Gene3D" id="1.25.40.10">
    <property type="entry name" value="Tetratricopeptide repeat domain"/>
    <property type="match status" value="3"/>
</dbReference>